<protein>
    <submittedName>
        <fullName evidence="1">Uncharacterized protein</fullName>
    </submittedName>
</protein>
<keyword evidence="2" id="KW-1185">Reference proteome</keyword>
<gene>
    <name evidence="1" type="ORF">DPMN_070219</name>
</gene>
<evidence type="ECO:0000313" key="1">
    <source>
        <dbReference type="EMBL" id="KAH3710726.1"/>
    </source>
</evidence>
<evidence type="ECO:0000313" key="2">
    <source>
        <dbReference type="Proteomes" id="UP000828390"/>
    </source>
</evidence>
<sequence length="64" mass="7444">MFREAGSADKQAVLSMRTNAYKGIDYLPYYYDYFVADQNRKCIIGEIKATPVYHFVVAKQLNTR</sequence>
<reference evidence="1" key="1">
    <citation type="journal article" date="2019" name="bioRxiv">
        <title>The Genome of the Zebra Mussel, Dreissena polymorpha: A Resource for Invasive Species Research.</title>
        <authorList>
            <person name="McCartney M.A."/>
            <person name="Auch B."/>
            <person name="Kono T."/>
            <person name="Mallez S."/>
            <person name="Zhang Y."/>
            <person name="Obille A."/>
            <person name="Becker A."/>
            <person name="Abrahante J.E."/>
            <person name="Garbe J."/>
            <person name="Badalamenti J.P."/>
            <person name="Herman A."/>
            <person name="Mangelson H."/>
            <person name="Liachko I."/>
            <person name="Sullivan S."/>
            <person name="Sone E.D."/>
            <person name="Koren S."/>
            <person name="Silverstein K.A.T."/>
            <person name="Beckman K.B."/>
            <person name="Gohl D.M."/>
        </authorList>
    </citation>
    <scope>NUCLEOTIDE SEQUENCE</scope>
    <source>
        <strain evidence="1">Duluth1</strain>
        <tissue evidence="1">Whole animal</tissue>
    </source>
</reference>
<dbReference type="EMBL" id="JAIWYP010000014">
    <property type="protein sequence ID" value="KAH3710726.1"/>
    <property type="molecule type" value="Genomic_DNA"/>
</dbReference>
<accession>A0A9D3Z4P3</accession>
<dbReference type="AlphaFoldDB" id="A0A9D3Z4P3"/>
<proteinExistence type="predicted"/>
<dbReference type="Proteomes" id="UP000828390">
    <property type="component" value="Unassembled WGS sequence"/>
</dbReference>
<reference evidence="1" key="2">
    <citation type="submission" date="2020-11" db="EMBL/GenBank/DDBJ databases">
        <authorList>
            <person name="McCartney M.A."/>
            <person name="Auch B."/>
            <person name="Kono T."/>
            <person name="Mallez S."/>
            <person name="Becker A."/>
            <person name="Gohl D.M."/>
            <person name="Silverstein K.A.T."/>
            <person name="Koren S."/>
            <person name="Bechman K.B."/>
            <person name="Herman A."/>
            <person name="Abrahante J.E."/>
            <person name="Garbe J."/>
        </authorList>
    </citation>
    <scope>NUCLEOTIDE SEQUENCE</scope>
    <source>
        <strain evidence="1">Duluth1</strain>
        <tissue evidence="1">Whole animal</tissue>
    </source>
</reference>
<comment type="caution">
    <text evidence="1">The sequence shown here is derived from an EMBL/GenBank/DDBJ whole genome shotgun (WGS) entry which is preliminary data.</text>
</comment>
<organism evidence="1 2">
    <name type="scientific">Dreissena polymorpha</name>
    <name type="common">Zebra mussel</name>
    <name type="synonym">Mytilus polymorpha</name>
    <dbReference type="NCBI Taxonomy" id="45954"/>
    <lineage>
        <taxon>Eukaryota</taxon>
        <taxon>Metazoa</taxon>
        <taxon>Spiralia</taxon>
        <taxon>Lophotrochozoa</taxon>
        <taxon>Mollusca</taxon>
        <taxon>Bivalvia</taxon>
        <taxon>Autobranchia</taxon>
        <taxon>Heteroconchia</taxon>
        <taxon>Euheterodonta</taxon>
        <taxon>Imparidentia</taxon>
        <taxon>Neoheterodontei</taxon>
        <taxon>Myida</taxon>
        <taxon>Dreissenoidea</taxon>
        <taxon>Dreissenidae</taxon>
        <taxon>Dreissena</taxon>
    </lineage>
</organism>
<name>A0A9D3Z4P3_DREPO</name>